<dbReference type="Proteomes" id="UP000295132">
    <property type="component" value="Unassembled WGS sequence"/>
</dbReference>
<keyword evidence="1" id="KW-0175">Coiled coil</keyword>
<proteinExistence type="predicted"/>
<name>A0A4R5VKC5_9BACI</name>
<dbReference type="AlphaFoldDB" id="A0A4R5VKC5"/>
<organism evidence="2 3">
    <name type="scientific">Bacillus salipaludis</name>
    <dbReference type="NCBI Taxonomy" id="2547811"/>
    <lineage>
        <taxon>Bacteria</taxon>
        <taxon>Bacillati</taxon>
        <taxon>Bacillota</taxon>
        <taxon>Bacilli</taxon>
        <taxon>Bacillales</taxon>
        <taxon>Bacillaceae</taxon>
        <taxon>Bacillus</taxon>
    </lineage>
</organism>
<evidence type="ECO:0000256" key="1">
    <source>
        <dbReference type="SAM" id="Coils"/>
    </source>
</evidence>
<comment type="caution">
    <text evidence="2">The sequence shown here is derived from an EMBL/GenBank/DDBJ whole genome shotgun (WGS) entry which is preliminary data.</text>
</comment>
<sequence>MAEILDREWLTVSQVSKETGVDVQRVRRMVDNNLVGMKDSKTNVRFIRTDEIENVKKIAEFMDSTPSSTYEQAKEILLKDELLENHKKEEEIKTTEVAFQNTIMQALPSVIEMVTEQVTDRLTDRVLDRVEERFANIEKGLLEALTGFQDHLSEENLRYQQLLESNKAQDQQKIKQQHDLLEKQSASLENLSKKMDNFTDYQRTKEDEADDKQKVILEQAAALDKLTRQVEQLQQEKVEEQKQKEMINEQQELLKQLTKQIEELKEQPKRKKLFGLF</sequence>
<evidence type="ECO:0000313" key="2">
    <source>
        <dbReference type="EMBL" id="TDK58152.1"/>
    </source>
</evidence>
<gene>
    <name evidence="2" type="ORF">E2K98_24875</name>
</gene>
<reference evidence="2 3" key="1">
    <citation type="submission" date="2019-03" db="EMBL/GenBank/DDBJ databases">
        <title>Bacillus niacini sp. nov. a Nicotinate-Metabolizing Mesophile Isolated from Soil.</title>
        <authorList>
            <person name="Zhang G."/>
        </authorList>
    </citation>
    <scope>NUCLEOTIDE SEQUENCE [LARGE SCALE GENOMIC DNA]</scope>
    <source>
        <strain evidence="2 3">WN066</strain>
    </source>
</reference>
<protein>
    <submittedName>
        <fullName evidence="2">Uncharacterized protein</fullName>
    </submittedName>
</protein>
<feature type="coiled-coil region" evidence="1">
    <location>
        <begin position="171"/>
        <end position="267"/>
    </location>
</feature>
<accession>A0A4R5VKC5</accession>
<dbReference type="EMBL" id="SMYO01000017">
    <property type="protein sequence ID" value="TDK58152.1"/>
    <property type="molecule type" value="Genomic_DNA"/>
</dbReference>
<evidence type="ECO:0000313" key="3">
    <source>
        <dbReference type="Proteomes" id="UP000295132"/>
    </source>
</evidence>
<dbReference type="RefSeq" id="WP_133338995.1">
    <property type="nucleotide sequence ID" value="NZ_SMYO01000017.1"/>
</dbReference>